<dbReference type="PANTHER" id="PTHR45560">
    <property type="entry name" value="OS04G0163150 PROTEIN-RELATED"/>
    <property type="match status" value="1"/>
</dbReference>
<evidence type="ECO:0000313" key="3">
    <source>
        <dbReference type="Proteomes" id="UP001497457"/>
    </source>
</evidence>
<reference evidence="2 3" key="2">
    <citation type="submission" date="2024-10" db="EMBL/GenBank/DDBJ databases">
        <authorList>
            <person name="Ryan C."/>
        </authorList>
    </citation>
    <scope>NUCLEOTIDE SEQUENCE [LARGE SCALE GENOMIC DNA]</scope>
</reference>
<protein>
    <recommendedName>
        <fullName evidence="1">KIB1-4 beta-propeller domain-containing protein</fullName>
    </recommendedName>
</protein>
<dbReference type="InterPro" id="IPR005174">
    <property type="entry name" value="KIB1-4_b-propeller"/>
</dbReference>
<organism evidence="2 3">
    <name type="scientific">Urochloa decumbens</name>
    <dbReference type="NCBI Taxonomy" id="240449"/>
    <lineage>
        <taxon>Eukaryota</taxon>
        <taxon>Viridiplantae</taxon>
        <taxon>Streptophyta</taxon>
        <taxon>Embryophyta</taxon>
        <taxon>Tracheophyta</taxon>
        <taxon>Spermatophyta</taxon>
        <taxon>Magnoliopsida</taxon>
        <taxon>Liliopsida</taxon>
        <taxon>Poales</taxon>
        <taxon>Poaceae</taxon>
        <taxon>PACMAD clade</taxon>
        <taxon>Panicoideae</taxon>
        <taxon>Panicodae</taxon>
        <taxon>Paniceae</taxon>
        <taxon>Melinidinae</taxon>
        <taxon>Urochloa</taxon>
    </lineage>
</organism>
<keyword evidence="3" id="KW-1185">Reference proteome</keyword>
<dbReference type="AlphaFoldDB" id="A0ABC9DYS2"/>
<feature type="domain" description="KIB1-4 beta-propeller" evidence="1">
    <location>
        <begin position="43"/>
        <end position="349"/>
    </location>
</feature>
<dbReference type="Pfam" id="PF03478">
    <property type="entry name" value="Beta-prop_KIB1-4"/>
    <property type="match status" value="1"/>
</dbReference>
<dbReference type="PANTHER" id="PTHR45560:SF4">
    <property type="entry name" value="OS04G0164500 PROTEIN"/>
    <property type="match status" value="1"/>
</dbReference>
<dbReference type="Proteomes" id="UP001497457">
    <property type="component" value="Chromosome 35b"/>
</dbReference>
<dbReference type="EMBL" id="OZ075145">
    <property type="protein sequence ID" value="CAL5048315.1"/>
    <property type="molecule type" value="Genomic_DNA"/>
</dbReference>
<proteinExistence type="predicted"/>
<evidence type="ECO:0000313" key="2">
    <source>
        <dbReference type="EMBL" id="CAL5048315.1"/>
    </source>
</evidence>
<sequence>MSKPQEIITPCLFLPGDADEKATVLSMADEGESSSTSDLAMRGGSVIIGSSSDGWLVTADDRGALRMANPATGSHADLPPITTLPFLSSSCCGNWFCLDVHSFLQVRFAGAPPPPDDTDWGHSPPRTYTLTAAQMRQRFYRKVVLSSSSPPPPGSTSYAAAMLLTDRHVGAPAFATAAADPAGWRMAPSPDGVEDAIYHGGRFVSITYAGHVEAWRRDAATGEFTSEAAAPRLDYANKHLRRRYLAAAPDGQLMAVLKHSKEQEEAFYSNSRGSKVTRVFFKVLVLDRDSGRWEAAAEDIGGAALFVGANASVCVPARERRGISAGCVYFTDDEVGDACWRHARGAGCQQRSYGEPDDAELREAGVYSLKTGKVERIAGEHPRWPPPAWFTPAFP</sequence>
<evidence type="ECO:0000259" key="1">
    <source>
        <dbReference type="Pfam" id="PF03478"/>
    </source>
</evidence>
<reference evidence="3" key="1">
    <citation type="submission" date="2024-06" db="EMBL/GenBank/DDBJ databases">
        <authorList>
            <person name="Ryan C."/>
        </authorList>
    </citation>
    <scope>NUCLEOTIDE SEQUENCE [LARGE SCALE GENOMIC DNA]</scope>
</reference>
<gene>
    <name evidence="2" type="ORF">URODEC1_LOCUS90378</name>
</gene>
<accession>A0ABC9DYS2</accession>
<name>A0ABC9DYS2_9POAL</name>